<dbReference type="AlphaFoldDB" id="A0A1N6J1B8"/>
<evidence type="ECO:0000256" key="1">
    <source>
        <dbReference type="ARBA" id="ARBA00010552"/>
    </source>
</evidence>
<proteinExistence type="inferred from homology"/>
<gene>
    <name evidence="2" type="ORF">SAMN04488055_3528</name>
</gene>
<name>A0A1N6J1B8_9BACT</name>
<comment type="similarity">
    <text evidence="1">Belongs to the RutC family.</text>
</comment>
<dbReference type="PANTHER" id="PTHR11803">
    <property type="entry name" value="2-IMINOBUTANOATE/2-IMINOPROPANOATE DEAMINASE RIDA"/>
    <property type="match status" value="1"/>
</dbReference>
<reference evidence="2 3" key="1">
    <citation type="submission" date="2016-11" db="EMBL/GenBank/DDBJ databases">
        <authorList>
            <person name="Jaros S."/>
            <person name="Januszkiewicz K."/>
            <person name="Wedrychowicz H."/>
        </authorList>
    </citation>
    <scope>NUCLEOTIDE SEQUENCE [LARGE SCALE GENOMIC DNA]</scope>
    <source>
        <strain evidence="2 3">DSM 24787</strain>
    </source>
</reference>
<dbReference type="SUPFAM" id="SSF55298">
    <property type="entry name" value="YjgF-like"/>
    <property type="match status" value="1"/>
</dbReference>
<evidence type="ECO:0000313" key="3">
    <source>
        <dbReference type="Proteomes" id="UP000185003"/>
    </source>
</evidence>
<dbReference type="RefSeq" id="WP_074240760.1">
    <property type="nucleotide sequence ID" value="NZ_FSRA01000002.1"/>
</dbReference>
<dbReference type="Proteomes" id="UP000185003">
    <property type="component" value="Unassembled WGS sequence"/>
</dbReference>
<accession>A0A1N6J1B8</accession>
<dbReference type="STRING" id="536979.SAMN04488055_3528"/>
<dbReference type="GO" id="GO:0019239">
    <property type="term" value="F:deaminase activity"/>
    <property type="evidence" value="ECO:0007669"/>
    <property type="project" value="TreeGrafter"/>
</dbReference>
<dbReference type="GO" id="GO:0005829">
    <property type="term" value="C:cytosol"/>
    <property type="evidence" value="ECO:0007669"/>
    <property type="project" value="TreeGrafter"/>
</dbReference>
<dbReference type="PANTHER" id="PTHR11803:SF58">
    <property type="entry name" value="PROTEIN HMF1-RELATED"/>
    <property type="match status" value="1"/>
</dbReference>
<organism evidence="2 3">
    <name type="scientific">Chitinophaga niabensis</name>
    <dbReference type="NCBI Taxonomy" id="536979"/>
    <lineage>
        <taxon>Bacteria</taxon>
        <taxon>Pseudomonadati</taxon>
        <taxon>Bacteroidota</taxon>
        <taxon>Chitinophagia</taxon>
        <taxon>Chitinophagales</taxon>
        <taxon>Chitinophagaceae</taxon>
        <taxon>Chitinophaga</taxon>
    </lineage>
</organism>
<keyword evidence="3" id="KW-1185">Reference proteome</keyword>
<dbReference type="InterPro" id="IPR006175">
    <property type="entry name" value="YjgF/YER057c/UK114"/>
</dbReference>
<evidence type="ECO:0000313" key="2">
    <source>
        <dbReference type="EMBL" id="SIO37906.1"/>
    </source>
</evidence>
<dbReference type="Pfam" id="PF01042">
    <property type="entry name" value="Ribonuc_L-PSP"/>
    <property type="match status" value="1"/>
</dbReference>
<sequence length="134" mass="14600">MGNLKIEHINPDGLIKNPAFTNVVTVQGNAKTIYIGEINANNEAGEVIGKDMKTQTEQVLKNIGTALQAAGADWENLIKWTIYVLQGQDIRPGFEAFQKIWGNRPNPPLITVMFVAALGRPEHLVGIEAIAVVP</sequence>
<protein>
    <submittedName>
        <fullName evidence="2">Enamine deaminase RidA, house cleaning of reactive enamine intermediates, YjgF/YER057c/UK114 family</fullName>
    </submittedName>
</protein>
<dbReference type="Gene3D" id="3.30.1330.40">
    <property type="entry name" value="RutC-like"/>
    <property type="match status" value="1"/>
</dbReference>
<dbReference type="OrthoDB" id="9803101at2"/>
<dbReference type="EMBL" id="FSRA01000002">
    <property type="protein sequence ID" value="SIO37906.1"/>
    <property type="molecule type" value="Genomic_DNA"/>
</dbReference>
<dbReference type="InterPro" id="IPR035959">
    <property type="entry name" value="RutC-like_sf"/>
</dbReference>
<dbReference type="CDD" id="cd00448">
    <property type="entry name" value="YjgF_YER057c_UK114_family"/>
    <property type="match status" value="1"/>
</dbReference>